<feature type="compositionally biased region" description="Acidic residues" evidence="2">
    <location>
        <begin position="106"/>
        <end position="117"/>
    </location>
</feature>
<evidence type="ECO:0000313" key="3">
    <source>
        <dbReference type="EMBL" id="AVD99484.1"/>
    </source>
</evidence>
<evidence type="ECO:0000313" key="4">
    <source>
        <dbReference type="Proteomes" id="UP000241360"/>
    </source>
</evidence>
<accession>A0A2L1IWD2</accession>
<dbReference type="Proteomes" id="UP000241360">
    <property type="component" value="Segment"/>
</dbReference>
<keyword evidence="4" id="KW-1185">Reference proteome</keyword>
<protein>
    <submittedName>
        <fullName evidence="3">Uncharacterized protein</fullName>
    </submittedName>
</protein>
<sequence>MIYEMLRHILWAAIGTGAGYYVAKKHLEADYESRLRDEIEATRKFYKNMYDEKLRRETAKLKDQADILREAVEEVTGAQEEEVKAALEKVLAQAPETSADIPEQATEPEPEPEEEEMPDEAAVALVNYQGISAASAEPVGNITRSFEKGPAKEPEPEMSYVKPDGPRVIDFGKYAENGGDYEQHTVVYYASDSEVSDESDAKLDKKYVGAHISYANLAKLNEDNTTIYIRDDKHRMDHEVIWSAGSYAVDVLGQQPE</sequence>
<reference evidence="4" key="1">
    <citation type="submission" date="2018-01" db="EMBL/GenBank/DDBJ databases">
        <authorList>
            <person name="Wardenburg K.E."/>
            <person name="Rana S."/>
            <person name="Felix E."/>
            <person name="Puentes R.J."/>
            <person name="Shaffer C.D."/>
            <person name="Weston-Hafer K.A."/>
            <person name="Russell D.A."/>
            <person name="Pope W.H."/>
            <person name="Jacobs-Sera D."/>
            <person name="Hendrix R.W."/>
            <person name="Hatfull G.F."/>
        </authorList>
    </citation>
    <scope>NUCLEOTIDE SEQUENCE [LARGE SCALE GENOMIC DNA]</scope>
</reference>
<organism evidence="3 4">
    <name type="scientific">Streptomyces phage Bing</name>
    <dbReference type="NCBI Taxonomy" id="2079427"/>
    <lineage>
        <taxon>Viruses</taxon>
        <taxon>Duplodnaviria</taxon>
        <taxon>Heunggongvirae</taxon>
        <taxon>Uroviricota</taxon>
        <taxon>Caudoviricetes</taxon>
        <taxon>Bingvirus</taxon>
        <taxon>Bingvirus bing</taxon>
    </lineage>
</organism>
<evidence type="ECO:0000256" key="2">
    <source>
        <dbReference type="SAM" id="MobiDB-lite"/>
    </source>
</evidence>
<evidence type="ECO:0000256" key="1">
    <source>
        <dbReference type="SAM" id="Coils"/>
    </source>
</evidence>
<dbReference type="EMBL" id="MG757154">
    <property type="protein sequence ID" value="AVD99484.1"/>
    <property type="molecule type" value="Genomic_DNA"/>
</dbReference>
<name>A0A2L1IWD2_9CAUD</name>
<dbReference type="OrthoDB" id="27128at10239"/>
<proteinExistence type="predicted"/>
<feature type="region of interest" description="Disordered" evidence="2">
    <location>
        <begin position="93"/>
        <end position="117"/>
    </location>
</feature>
<keyword evidence="1" id="KW-0175">Coiled coil</keyword>
<feature type="coiled-coil region" evidence="1">
    <location>
        <begin position="51"/>
        <end position="81"/>
    </location>
</feature>
<gene>
    <name evidence="3" type="ORF">SEA_BING_62</name>
</gene>